<accession>A0A266LQY6</accession>
<dbReference type="Proteomes" id="UP000216113">
    <property type="component" value="Unassembled WGS sequence"/>
</dbReference>
<reference evidence="1 2" key="1">
    <citation type="submission" date="2017-08" db="EMBL/GenBank/DDBJ databases">
        <title>Genomic and metabolic characterisation of spoilage-associated Pseudomonas species.</title>
        <authorList>
            <person name="Stanborough T."/>
            <person name="Fegan N."/>
            <person name="Powell S.M."/>
            <person name="Singh T."/>
            <person name="Tamplin M.L."/>
            <person name="Chandry P.S."/>
        </authorList>
    </citation>
    <scope>NUCLEOTIDE SEQUENCE [LARGE SCALE GENOMIC DNA]</scope>
    <source>
        <strain evidence="1 2">F1820</strain>
    </source>
</reference>
<organism evidence="1 2">
    <name type="scientific">Pseudomonas fragi</name>
    <dbReference type="NCBI Taxonomy" id="296"/>
    <lineage>
        <taxon>Bacteria</taxon>
        <taxon>Pseudomonadati</taxon>
        <taxon>Pseudomonadota</taxon>
        <taxon>Gammaproteobacteria</taxon>
        <taxon>Pseudomonadales</taxon>
        <taxon>Pseudomonadaceae</taxon>
        <taxon>Pseudomonas</taxon>
    </lineage>
</organism>
<sequence length="288" mass="32815">MKNLIPDWLYFQLVYIKNYQRIASFNKPVSFSEKLFARIQNPLPAFSMLADKVAVREYVANTVGERYLIPCYGVFEQMTPEVFRGLPEQFVLKANHGAGQVIIVTDKSSLSPELVSAQANAWLNEEYGDDSRERHYKLIPRRLIAEKALLQKNDSPDDYKVHVFNPHDGRDPYCFIQLIKGRSGTLSQAIYLSDWTKAPFWRAGYALAQKNDESLRPACLEEMLDVAVKLTGSLGYARVDFYVHEGLLYFGEVTLTPAGGRVRFEPKGLDTHLGNLFSWPDKMPEIPV</sequence>
<dbReference type="AlphaFoldDB" id="A0A266LQY6"/>
<protein>
    <submittedName>
        <fullName evidence="1">Uncharacterized protein</fullName>
    </submittedName>
</protein>
<evidence type="ECO:0000313" key="1">
    <source>
        <dbReference type="EMBL" id="OZY40461.1"/>
    </source>
</evidence>
<comment type="caution">
    <text evidence="1">The sequence shown here is derived from an EMBL/GenBank/DDBJ whole genome shotgun (WGS) entry which is preliminary data.</text>
</comment>
<proteinExistence type="predicted"/>
<dbReference type="RefSeq" id="WP_095030324.1">
    <property type="nucleotide sequence ID" value="NZ_NQKL01000015.1"/>
</dbReference>
<dbReference type="InterPro" id="IPR029465">
    <property type="entry name" value="ATPgrasp_TupA"/>
</dbReference>
<name>A0A266LQY6_PSEFR</name>
<dbReference type="Pfam" id="PF14305">
    <property type="entry name" value="ATPgrasp_TupA"/>
    <property type="match status" value="1"/>
</dbReference>
<gene>
    <name evidence="1" type="ORF">CJF43_17870</name>
</gene>
<dbReference type="SUPFAM" id="SSF56059">
    <property type="entry name" value="Glutathione synthetase ATP-binding domain-like"/>
    <property type="match status" value="1"/>
</dbReference>
<dbReference type="EMBL" id="NQKL01000015">
    <property type="protein sequence ID" value="OZY40461.1"/>
    <property type="molecule type" value="Genomic_DNA"/>
</dbReference>
<evidence type="ECO:0000313" key="2">
    <source>
        <dbReference type="Proteomes" id="UP000216113"/>
    </source>
</evidence>